<evidence type="ECO:0000313" key="7">
    <source>
        <dbReference type="EMBL" id="CAB5227842.1"/>
    </source>
</evidence>
<dbReference type="EMBL" id="LR797518">
    <property type="protein sequence ID" value="CAB4222855.1"/>
    <property type="molecule type" value="Genomic_DNA"/>
</dbReference>
<evidence type="ECO:0000313" key="5">
    <source>
        <dbReference type="EMBL" id="CAB4211180.1"/>
    </source>
</evidence>
<evidence type="ECO:0000313" key="1">
    <source>
        <dbReference type="EMBL" id="CAB4171006.1"/>
    </source>
</evidence>
<organism evidence="3">
    <name type="scientific">uncultured Caudovirales phage</name>
    <dbReference type="NCBI Taxonomy" id="2100421"/>
    <lineage>
        <taxon>Viruses</taxon>
        <taxon>Duplodnaviria</taxon>
        <taxon>Heunggongvirae</taxon>
        <taxon>Uroviricota</taxon>
        <taxon>Caudoviricetes</taxon>
        <taxon>Peduoviridae</taxon>
        <taxon>Maltschvirus</taxon>
        <taxon>Maltschvirus maltsch</taxon>
    </lineage>
</organism>
<dbReference type="EMBL" id="LR797021">
    <property type="protein sequence ID" value="CAB4182292.1"/>
    <property type="molecule type" value="Genomic_DNA"/>
</dbReference>
<dbReference type="EMBL" id="LR797157">
    <property type="protein sequence ID" value="CAB4190831.1"/>
    <property type="molecule type" value="Genomic_DNA"/>
</dbReference>
<proteinExistence type="predicted"/>
<dbReference type="EMBL" id="LR798378">
    <property type="protein sequence ID" value="CAB5227842.1"/>
    <property type="molecule type" value="Genomic_DNA"/>
</dbReference>
<sequence length="56" mass="6471">MSRMKDYLMTVEALVVDAIEAGAKTDEDVLDWVNMYVPAELETIQDITEKYIGEWM</sequence>
<dbReference type="EMBL" id="LR796860">
    <property type="protein sequence ID" value="CAB4171006.1"/>
    <property type="molecule type" value="Genomic_DNA"/>
</dbReference>
<evidence type="ECO:0000313" key="2">
    <source>
        <dbReference type="EMBL" id="CAB4177085.1"/>
    </source>
</evidence>
<dbReference type="EMBL" id="LR797369">
    <property type="protein sequence ID" value="CAB4211180.1"/>
    <property type="molecule type" value="Genomic_DNA"/>
</dbReference>
<protein>
    <submittedName>
        <fullName evidence="3">Uncharacterized protein</fullName>
    </submittedName>
</protein>
<dbReference type="EMBL" id="LR796945">
    <property type="protein sequence ID" value="CAB4177085.1"/>
    <property type="molecule type" value="Genomic_DNA"/>
</dbReference>
<evidence type="ECO:0000313" key="4">
    <source>
        <dbReference type="EMBL" id="CAB4190831.1"/>
    </source>
</evidence>
<evidence type="ECO:0000313" key="3">
    <source>
        <dbReference type="EMBL" id="CAB4182292.1"/>
    </source>
</evidence>
<evidence type="ECO:0000313" key="6">
    <source>
        <dbReference type="EMBL" id="CAB4222855.1"/>
    </source>
</evidence>
<name>A0A6J5QFG8_9CAUD</name>
<gene>
    <name evidence="3" type="ORF">UFOVP1065_202</name>
    <name evidence="4" type="ORF">UFOVP1198_171</name>
    <name evidence="5" type="ORF">UFOVP1418_163</name>
    <name evidence="7" type="ORF">UFOVP1524_220</name>
    <name evidence="6" type="ORF">UFOVP1651_220</name>
    <name evidence="1" type="ORF">UFOVP908_198</name>
    <name evidence="2" type="ORF">UFOVP990_171</name>
</gene>
<accession>A0A6J5QFG8</accession>
<reference evidence="3" key="1">
    <citation type="submission" date="2020-05" db="EMBL/GenBank/DDBJ databases">
        <authorList>
            <person name="Chiriac C."/>
            <person name="Salcher M."/>
            <person name="Ghai R."/>
            <person name="Kavagutti S V."/>
        </authorList>
    </citation>
    <scope>NUCLEOTIDE SEQUENCE</scope>
</reference>